<organism evidence="3 4">
    <name type="scientific">Sanguibacter suaedae</name>
    <dbReference type="NCBI Taxonomy" id="2795737"/>
    <lineage>
        <taxon>Bacteria</taxon>
        <taxon>Bacillati</taxon>
        <taxon>Actinomycetota</taxon>
        <taxon>Actinomycetes</taxon>
        <taxon>Micrococcales</taxon>
        <taxon>Sanguibacteraceae</taxon>
        <taxon>Sanguibacter</taxon>
    </lineage>
</organism>
<dbReference type="AlphaFoldDB" id="A0A934I392"/>
<dbReference type="InterPro" id="IPR048469">
    <property type="entry name" value="YchJ-like_M"/>
</dbReference>
<evidence type="ECO:0000313" key="3">
    <source>
        <dbReference type="EMBL" id="MBI9114423.1"/>
    </source>
</evidence>
<dbReference type="PANTHER" id="PTHR33747:SF1">
    <property type="entry name" value="ADENYLATE CYCLASE-ASSOCIATED CAP C-TERMINAL DOMAIN-CONTAINING PROTEIN"/>
    <property type="match status" value="1"/>
</dbReference>
<dbReference type="PANTHER" id="PTHR33747">
    <property type="entry name" value="UPF0225 PROTEIN SCO1677"/>
    <property type="match status" value="1"/>
</dbReference>
<protein>
    <recommendedName>
        <fullName evidence="1">UPF0225 protein JAV76_05270</fullName>
    </recommendedName>
</protein>
<dbReference type="Pfam" id="PF17775">
    <property type="entry name" value="YchJ_M-like"/>
    <property type="match status" value="1"/>
</dbReference>
<dbReference type="InterPro" id="IPR023006">
    <property type="entry name" value="YchJ-like"/>
</dbReference>
<sequence length="131" mass="14484">MAPLADDSRCPCGTGDSYGACCARFHREEAYAPTAERLMRSRYSAFVVGHEPYLLRTWHPTTRPHALDLDPGTRWLGLDILDTHGGGLLDASGTVRFRAHYVLDGVRGDQTELSRFARDDGAWSYVDGQVG</sequence>
<dbReference type="SUPFAM" id="SSF54427">
    <property type="entry name" value="NTF2-like"/>
    <property type="match status" value="1"/>
</dbReference>
<dbReference type="Gene3D" id="3.10.450.50">
    <property type="match status" value="1"/>
</dbReference>
<gene>
    <name evidence="3" type="ORF">JAV76_05270</name>
</gene>
<feature type="domain" description="YchJ-like middle NTF2-like" evidence="2">
    <location>
        <begin position="34"/>
        <end position="128"/>
    </location>
</feature>
<evidence type="ECO:0000256" key="1">
    <source>
        <dbReference type="HAMAP-Rule" id="MF_00612"/>
    </source>
</evidence>
<comment type="caution">
    <text evidence="3">The sequence shown here is derived from an EMBL/GenBank/DDBJ whole genome shotgun (WGS) entry which is preliminary data.</text>
</comment>
<reference evidence="3" key="1">
    <citation type="submission" date="2020-12" db="EMBL/GenBank/DDBJ databases">
        <title>Sanguibacter suaedae sp. nov., isolated from Suaeda aralocaspica.</title>
        <authorList>
            <person name="Ma Q."/>
        </authorList>
    </citation>
    <scope>NUCLEOTIDE SEQUENCE</scope>
    <source>
        <strain evidence="3">YZGR15</strain>
    </source>
</reference>
<comment type="similarity">
    <text evidence="1">Belongs to the UPF0225 family.</text>
</comment>
<dbReference type="EMBL" id="JAEINH010000003">
    <property type="protein sequence ID" value="MBI9114423.1"/>
    <property type="molecule type" value="Genomic_DNA"/>
</dbReference>
<evidence type="ECO:0000313" key="4">
    <source>
        <dbReference type="Proteomes" id="UP000602087"/>
    </source>
</evidence>
<keyword evidence="4" id="KW-1185">Reference proteome</keyword>
<name>A0A934I392_9MICO</name>
<accession>A0A934I392</accession>
<dbReference type="InterPro" id="IPR032710">
    <property type="entry name" value="NTF2-like_dom_sf"/>
</dbReference>
<dbReference type="Proteomes" id="UP000602087">
    <property type="component" value="Unassembled WGS sequence"/>
</dbReference>
<dbReference type="HAMAP" id="MF_00612">
    <property type="entry name" value="UPF0225"/>
    <property type="match status" value="1"/>
</dbReference>
<evidence type="ECO:0000259" key="2">
    <source>
        <dbReference type="Pfam" id="PF17775"/>
    </source>
</evidence>
<proteinExistence type="inferred from homology"/>